<accession>A0A5B7GY16</accession>
<gene>
    <name evidence="2" type="ORF">E2C01_059032</name>
</gene>
<feature type="region of interest" description="Disordered" evidence="1">
    <location>
        <begin position="204"/>
        <end position="229"/>
    </location>
</feature>
<dbReference type="Proteomes" id="UP000324222">
    <property type="component" value="Unassembled WGS sequence"/>
</dbReference>
<feature type="compositionally biased region" description="Pro residues" evidence="1">
    <location>
        <begin position="80"/>
        <end position="98"/>
    </location>
</feature>
<dbReference type="EMBL" id="VSRR010022707">
    <property type="protein sequence ID" value="MPC64910.1"/>
    <property type="molecule type" value="Genomic_DNA"/>
</dbReference>
<feature type="region of interest" description="Disordered" evidence="1">
    <location>
        <begin position="75"/>
        <end position="105"/>
    </location>
</feature>
<evidence type="ECO:0000313" key="2">
    <source>
        <dbReference type="EMBL" id="MPC64910.1"/>
    </source>
</evidence>
<reference evidence="2 3" key="1">
    <citation type="submission" date="2019-05" db="EMBL/GenBank/DDBJ databases">
        <title>Another draft genome of Portunus trituberculatus and its Hox gene families provides insights of decapod evolution.</title>
        <authorList>
            <person name="Jeong J.-H."/>
            <person name="Song I."/>
            <person name="Kim S."/>
            <person name="Choi T."/>
            <person name="Kim D."/>
            <person name="Ryu S."/>
            <person name="Kim W."/>
        </authorList>
    </citation>
    <scope>NUCLEOTIDE SEQUENCE [LARGE SCALE GENOMIC DNA]</scope>
    <source>
        <tissue evidence="2">Muscle</tissue>
    </source>
</reference>
<feature type="region of interest" description="Disordered" evidence="1">
    <location>
        <begin position="161"/>
        <end position="190"/>
    </location>
</feature>
<dbReference type="AlphaFoldDB" id="A0A5B7GY16"/>
<comment type="caution">
    <text evidence="2">The sequence shown here is derived from an EMBL/GenBank/DDBJ whole genome shotgun (WGS) entry which is preliminary data.</text>
</comment>
<feature type="compositionally biased region" description="Acidic residues" evidence="1">
    <location>
        <begin position="1"/>
        <end position="13"/>
    </location>
</feature>
<name>A0A5B7GY16_PORTR</name>
<organism evidence="2 3">
    <name type="scientific">Portunus trituberculatus</name>
    <name type="common">Swimming crab</name>
    <name type="synonym">Neptunus trituberculatus</name>
    <dbReference type="NCBI Taxonomy" id="210409"/>
    <lineage>
        <taxon>Eukaryota</taxon>
        <taxon>Metazoa</taxon>
        <taxon>Ecdysozoa</taxon>
        <taxon>Arthropoda</taxon>
        <taxon>Crustacea</taxon>
        <taxon>Multicrustacea</taxon>
        <taxon>Malacostraca</taxon>
        <taxon>Eumalacostraca</taxon>
        <taxon>Eucarida</taxon>
        <taxon>Decapoda</taxon>
        <taxon>Pleocyemata</taxon>
        <taxon>Brachyura</taxon>
        <taxon>Eubrachyura</taxon>
        <taxon>Portunoidea</taxon>
        <taxon>Portunidae</taxon>
        <taxon>Portuninae</taxon>
        <taxon>Portunus</taxon>
    </lineage>
</organism>
<evidence type="ECO:0000313" key="3">
    <source>
        <dbReference type="Proteomes" id="UP000324222"/>
    </source>
</evidence>
<protein>
    <submittedName>
        <fullName evidence="2">Uncharacterized protein</fullName>
    </submittedName>
</protein>
<evidence type="ECO:0000256" key="1">
    <source>
        <dbReference type="SAM" id="MobiDB-lite"/>
    </source>
</evidence>
<sequence>MTDDYDGTVAEEGEAGRGEGRSLGRGGRTGSPPKPQVSFGLYCPTTSSCSGPSSFFPPLPPSLLLYSDPYTPPHRLHIPAFPPPRNLTPRPQHPPKPGQTPDRTVARSHALEISRPARNTTAATTIILNRHKLPSPKLKPKPETTLTFKVRSSSVTRVYYTSQDPLSSPKHVRVAPTPPPPHSYTPSLRSSRFSFDTDQIRIYHKTSRTRSALEQPGGGGGRSEGPPPRPASYCSDLVACVPVYFTLKDYEECKW</sequence>
<proteinExistence type="predicted"/>
<keyword evidence="3" id="KW-1185">Reference proteome</keyword>
<feature type="compositionally biased region" description="Low complexity" evidence="1">
    <location>
        <begin position="42"/>
        <end position="53"/>
    </location>
</feature>
<feature type="region of interest" description="Disordered" evidence="1">
    <location>
        <begin position="1"/>
        <end position="53"/>
    </location>
</feature>